<evidence type="ECO:0000313" key="1">
    <source>
        <dbReference type="EMBL" id="KAK5633912.1"/>
    </source>
</evidence>
<comment type="caution">
    <text evidence="1">The sequence shown here is derived from an EMBL/GenBank/DDBJ whole genome shotgun (WGS) entry which is preliminary data.</text>
</comment>
<accession>A0AAN7UR77</accession>
<reference evidence="1 2" key="1">
    <citation type="submission" date="2023-10" db="EMBL/GenBank/DDBJ databases">
        <title>Draft genome sequence of Xylaria bambusicola isolate GMP-LS, the root and basal stem rot pathogen of sugarcane in Indonesia.</title>
        <authorList>
            <person name="Selvaraj P."/>
            <person name="Muralishankar V."/>
            <person name="Muruganantham S."/>
            <person name="Sp S."/>
            <person name="Haryani S."/>
            <person name="Lau K.J.X."/>
            <person name="Naqvi N.I."/>
        </authorList>
    </citation>
    <scope>NUCLEOTIDE SEQUENCE [LARGE SCALE GENOMIC DNA]</scope>
    <source>
        <strain evidence="1">GMP-LS</strain>
    </source>
</reference>
<protein>
    <submittedName>
        <fullName evidence="1">Uncharacterized protein</fullName>
    </submittedName>
</protein>
<name>A0AAN7UR77_9PEZI</name>
<keyword evidence="2" id="KW-1185">Reference proteome</keyword>
<organism evidence="1 2">
    <name type="scientific">Xylaria bambusicola</name>
    <dbReference type="NCBI Taxonomy" id="326684"/>
    <lineage>
        <taxon>Eukaryota</taxon>
        <taxon>Fungi</taxon>
        <taxon>Dikarya</taxon>
        <taxon>Ascomycota</taxon>
        <taxon>Pezizomycotina</taxon>
        <taxon>Sordariomycetes</taxon>
        <taxon>Xylariomycetidae</taxon>
        <taxon>Xylariales</taxon>
        <taxon>Xylariaceae</taxon>
        <taxon>Xylaria</taxon>
    </lineage>
</organism>
<evidence type="ECO:0000313" key="2">
    <source>
        <dbReference type="Proteomes" id="UP001305414"/>
    </source>
</evidence>
<gene>
    <name evidence="1" type="ORF">RRF57_009626</name>
</gene>
<proteinExistence type="predicted"/>
<sequence length="80" mass="8901">MTLNFPGFKLNVMPINSNSRSGNITSQPRPMGYAISWITYVVMLMEGFRNEKSMLMAEPAVHKTIPMTHARIVLAGKSTS</sequence>
<dbReference type="Proteomes" id="UP001305414">
    <property type="component" value="Unassembled WGS sequence"/>
</dbReference>
<dbReference type="EMBL" id="JAWHQM010000037">
    <property type="protein sequence ID" value="KAK5633912.1"/>
    <property type="molecule type" value="Genomic_DNA"/>
</dbReference>
<dbReference type="AlphaFoldDB" id="A0AAN7UR77"/>